<evidence type="ECO:0000313" key="3">
    <source>
        <dbReference type="Proteomes" id="UP000789396"/>
    </source>
</evidence>
<evidence type="ECO:0000313" key="2">
    <source>
        <dbReference type="EMBL" id="CAG8715306.1"/>
    </source>
</evidence>
<protein>
    <submittedName>
        <fullName evidence="2">15174_t:CDS:1</fullName>
    </submittedName>
</protein>
<dbReference type="EMBL" id="CAJVPZ010023385">
    <property type="protein sequence ID" value="CAG8715306.1"/>
    <property type="molecule type" value="Genomic_DNA"/>
</dbReference>
<dbReference type="Proteomes" id="UP000789396">
    <property type="component" value="Unassembled WGS sequence"/>
</dbReference>
<feature type="non-terminal residue" evidence="2">
    <location>
        <position position="1"/>
    </location>
</feature>
<name>A0A9N9N9N4_9GLOM</name>
<feature type="compositionally biased region" description="Basic and acidic residues" evidence="1">
    <location>
        <begin position="19"/>
        <end position="33"/>
    </location>
</feature>
<dbReference type="AlphaFoldDB" id="A0A9N9N9N4"/>
<sequence length="42" mass="5041">PEDENNSDDEYHENEEPVPEGKNDSDDKYHENEETNYINIWS</sequence>
<feature type="compositionally biased region" description="Acidic residues" evidence="1">
    <location>
        <begin position="1"/>
        <end position="18"/>
    </location>
</feature>
<gene>
    <name evidence="2" type="ORF">RFULGI_LOCUS11108</name>
</gene>
<keyword evidence="3" id="KW-1185">Reference proteome</keyword>
<feature type="region of interest" description="Disordered" evidence="1">
    <location>
        <begin position="1"/>
        <end position="42"/>
    </location>
</feature>
<comment type="caution">
    <text evidence="2">The sequence shown here is derived from an EMBL/GenBank/DDBJ whole genome shotgun (WGS) entry which is preliminary data.</text>
</comment>
<proteinExistence type="predicted"/>
<reference evidence="2" key="1">
    <citation type="submission" date="2021-06" db="EMBL/GenBank/DDBJ databases">
        <authorList>
            <person name="Kallberg Y."/>
            <person name="Tangrot J."/>
            <person name="Rosling A."/>
        </authorList>
    </citation>
    <scope>NUCLEOTIDE SEQUENCE</scope>
    <source>
        <strain evidence="2">IN212</strain>
    </source>
</reference>
<accession>A0A9N9N9N4</accession>
<organism evidence="2 3">
    <name type="scientific">Racocetra fulgida</name>
    <dbReference type="NCBI Taxonomy" id="60492"/>
    <lineage>
        <taxon>Eukaryota</taxon>
        <taxon>Fungi</taxon>
        <taxon>Fungi incertae sedis</taxon>
        <taxon>Mucoromycota</taxon>
        <taxon>Glomeromycotina</taxon>
        <taxon>Glomeromycetes</taxon>
        <taxon>Diversisporales</taxon>
        <taxon>Gigasporaceae</taxon>
        <taxon>Racocetra</taxon>
    </lineage>
</organism>
<evidence type="ECO:0000256" key="1">
    <source>
        <dbReference type="SAM" id="MobiDB-lite"/>
    </source>
</evidence>